<evidence type="ECO:0000256" key="1">
    <source>
        <dbReference type="SAM" id="Coils"/>
    </source>
</evidence>
<keyword evidence="2" id="KW-0472">Membrane</keyword>
<dbReference type="InterPro" id="IPR058625">
    <property type="entry name" value="MdtA-like_BSH"/>
</dbReference>
<dbReference type="SUPFAM" id="SSF111369">
    <property type="entry name" value="HlyD-like secretion proteins"/>
    <property type="match status" value="2"/>
</dbReference>
<dbReference type="Proteomes" id="UP000319908">
    <property type="component" value="Unassembled WGS sequence"/>
</dbReference>
<keyword evidence="1" id="KW-0175">Coiled coil</keyword>
<dbReference type="AlphaFoldDB" id="A0A5C6BYM4"/>
<dbReference type="RefSeq" id="WP_146408182.1">
    <property type="nucleotide sequence ID" value="NZ_SJPU01000002.1"/>
</dbReference>
<feature type="transmembrane region" description="Helical" evidence="2">
    <location>
        <begin position="6"/>
        <end position="22"/>
    </location>
</feature>
<evidence type="ECO:0000256" key="2">
    <source>
        <dbReference type="SAM" id="Phobius"/>
    </source>
</evidence>
<dbReference type="PANTHER" id="PTHR30386:SF18">
    <property type="entry name" value="INNER MEMBRANE PROTEIN YIAV-RELATED"/>
    <property type="match status" value="1"/>
</dbReference>
<dbReference type="Gene3D" id="2.40.30.170">
    <property type="match status" value="1"/>
</dbReference>
<feature type="coiled-coil region" evidence="1">
    <location>
        <begin position="165"/>
        <end position="213"/>
    </location>
</feature>
<accession>A0A5C6BYM4</accession>
<dbReference type="OrthoDB" id="9811754at2"/>
<evidence type="ECO:0000313" key="4">
    <source>
        <dbReference type="EMBL" id="TWU16561.1"/>
    </source>
</evidence>
<reference evidence="4 5" key="1">
    <citation type="journal article" date="2020" name="Antonie Van Leeuwenhoek">
        <title>Rhodopirellula heiligendammensis sp. nov., Rhodopirellula pilleata sp. nov., and Rhodopirellula solitaria sp. nov. isolated from natural or artificial marine surfaces in Northern Germany and California, USA, and emended description of the genus Rhodopirellula.</title>
        <authorList>
            <person name="Kallscheuer N."/>
            <person name="Wiegand S."/>
            <person name="Jogler M."/>
            <person name="Boedeker C."/>
            <person name="Peeters S.H."/>
            <person name="Rast P."/>
            <person name="Heuer A."/>
            <person name="Jetten M.S.M."/>
            <person name="Rohde M."/>
            <person name="Jogler C."/>
        </authorList>
    </citation>
    <scope>NUCLEOTIDE SEQUENCE [LARGE SCALE GENOMIC DNA]</scope>
    <source>
        <strain evidence="4 5">Poly21</strain>
    </source>
</reference>
<keyword evidence="5" id="KW-1185">Reference proteome</keyword>
<evidence type="ECO:0000313" key="5">
    <source>
        <dbReference type="Proteomes" id="UP000319908"/>
    </source>
</evidence>
<dbReference type="EMBL" id="SJPU01000002">
    <property type="protein sequence ID" value="TWU16561.1"/>
    <property type="molecule type" value="Genomic_DNA"/>
</dbReference>
<protein>
    <submittedName>
        <fullName evidence="4">Inner membrane protein YiaV</fullName>
    </submittedName>
</protein>
<keyword evidence="2" id="KW-1133">Transmembrane helix</keyword>
<dbReference type="Gene3D" id="1.10.287.470">
    <property type="entry name" value="Helix hairpin bin"/>
    <property type="match status" value="1"/>
</dbReference>
<feature type="transmembrane region" description="Helical" evidence="2">
    <location>
        <begin position="29"/>
        <end position="49"/>
    </location>
</feature>
<dbReference type="Pfam" id="PF25917">
    <property type="entry name" value="BSH_RND"/>
    <property type="match status" value="1"/>
</dbReference>
<name>A0A5C6BYM4_9BACT</name>
<feature type="domain" description="Multidrug resistance protein MdtA-like barrel-sandwich hybrid" evidence="3">
    <location>
        <begin position="63"/>
        <end position="238"/>
    </location>
</feature>
<keyword evidence="2" id="KW-0812">Transmembrane</keyword>
<sequence>MIALFTIIYVLGIWLFYIKMRIKPTPTNVAIAASIGFLTVGLITVLWQFSSPISRNLVVNRYTVQIVPQVKGPIEKIYAEPNEPLKKGKDKLFEIQKTPYQFTVNQLRASLEAAQQTVEQLSASVTVADAAIQIAIANEAAAEAQYQSAKDAENSLAGTIGAVQLEQYKQELLASNSSIDEAKASKLSAIAALAAAKSTVESTRANLDNAEFNLEQCTVYAPADGFVTNWQVREGSMAVSFPFAPMGTFIDTTEANVVATYGQNVVKNVKAGDQAEVVFKSRPGEVFAAKVVAVIQASGDGQFTTSGQLIDASTIHSSGQFAVKLKLDDESATTAMAMGTTGMATIYTGSGRPFHVISKVTVRIQAWMYYLLPF</sequence>
<organism evidence="4 5">
    <name type="scientific">Allorhodopirellula heiligendammensis</name>
    <dbReference type="NCBI Taxonomy" id="2714739"/>
    <lineage>
        <taxon>Bacteria</taxon>
        <taxon>Pseudomonadati</taxon>
        <taxon>Planctomycetota</taxon>
        <taxon>Planctomycetia</taxon>
        <taxon>Pirellulales</taxon>
        <taxon>Pirellulaceae</taxon>
        <taxon>Allorhodopirellula</taxon>
    </lineage>
</organism>
<comment type="caution">
    <text evidence="4">The sequence shown here is derived from an EMBL/GenBank/DDBJ whole genome shotgun (WGS) entry which is preliminary data.</text>
</comment>
<dbReference type="PANTHER" id="PTHR30386">
    <property type="entry name" value="MEMBRANE FUSION SUBUNIT OF EMRAB-TOLC MULTIDRUG EFFLUX PUMP"/>
    <property type="match status" value="1"/>
</dbReference>
<dbReference type="InterPro" id="IPR050739">
    <property type="entry name" value="MFP"/>
</dbReference>
<evidence type="ECO:0000259" key="3">
    <source>
        <dbReference type="Pfam" id="PF25917"/>
    </source>
</evidence>
<proteinExistence type="predicted"/>
<dbReference type="Gene3D" id="2.40.50.100">
    <property type="match status" value="1"/>
</dbReference>
<gene>
    <name evidence="4" type="primary">yiaV_1</name>
    <name evidence="4" type="ORF">Poly21_37660</name>
</gene>